<sequence>MQGYPRVAAITHADDCCTLHLDDSSTILLDLSRSALEAYLKQNEFPPICDLLDRDLIVAIPLPLRMTESEWDTIADILRQSEDFRQITRRFPKLLTQIHQTYDQLHTLPHHLYCGIGMYLEGKGLATFYTSHPIDFQSDEQKGKDWYFKLLVTGDNHLVWTYVNIRSRAVETQFECRPWHYVTNASAG</sequence>
<protein>
    <submittedName>
        <fullName evidence="1">Uncharacterized protein</fullName>
    </submittedName>
</protein>
<proteinExistence type="predicted"/>
<evidence type="ECO:0000313" key="1">
    <source>
        <dbReference type="EMBL" id="QDT64673.1"/>
    </source>
</evidence>
<dbReference type="KEGG" id="chya:V22_19140"/>
<dbReference type="EMBL" id="CP036316">
    <property type="protein sequence ID" value="QDT64673.1"/>
    <property type="molecule type" value="Genomic_DNA"/>
</dbReference>
<keyword evidence="2" id="KW-1185">Reference proteome</keyword>
<organism evidence="1 2">
    <name type="scientific">Calycomorphotria hydatis</name>
    <dbReference type="NCBI Taxonomy" id="2528027"/>
    <lineage>
        <taxon>Bacteria</taxon>
        <taxon>Pseudomonadati</taxon>
        <taxon>Planctomycetota</taxon>
        <taxon>Planctomycetia</taxon>
        <taxon>Planctomycetales</taxon>
        <taxon>Planctomycetaceae</taxon>
        <taxon>Calycomorphotria</taxon>
    </lineage>
</organism>
<accession>A0A517T8I3</accession>
<dbReference type="AlphaFoldDB" id="A0A517T8I3"/>
<evidence type="ECO:0000313" key="2">
    <source>
        <dbReference type="Proteomes" id="UP000319976"/>
    </source>
</evidence>
<dbReference type="Proteomes" id="UP000319976">
    <property type="component" value="Chromosome"/>
</dbReference>
<reference evidence="1 2" key="1">
    <citation type="submission" date="2019-02" db="EMBL/GenBank/DDBJ databases">
        <title>Deep-cultivation of Planctomycetes and their phenomic and genomic characterization uncovers novel biology.</title>
        <authorList>
            <person name="Wiegand S."/>
            <person name="Jogler M."/>
            <person name="Boedeker C."/>
            <person name="Pinto D."/>
            <person name="Vollmers J."/>
            <person name="Rivas-Marin E."/>
            <person name="Kohn T."/>
            <person name="Peeters S.H."/>
            <person name="Heuer A."/>
            <person name="Rast P."/>
            <person name="Oberbeckmann S."/>
            <person name="Bunk B."/>
            <person name="Jeske O."/>
            <person name="Meyerdierks A."/>
            <person name="Storesund J.E."/>
            <person name="Kallscheuer N."/>
            <person name="Luecker S."/>
            <person name="Lage O.M."/>
            <person name="Pohl T."/>
            <person name="Merkel B.J."/>
            <person name="Hornburger P."/>
            <person name="Mueller R.-W."/>
            <person name="Bruemmer F."/>
            <person name="Labrenz M."/>
            <person name="Spormann A.M."/>
            <person name="Op den Camp H."/>
            <person name="Overmann J."/>
            <person name="Amann R."/>
            <person name="Jetten M.S.M."/>
            <person name="Mascher T."/>
            <person name="Medema M.H."/>
            <person name="Devos D.P."/>
            <person name="Kaster A.-K."/>
            <person name="Ovreas L."/>
            <person name="Rohde M."/>
            <person name="Galperin M.Y."/>
            <person name="Jogler C."/>
        </authorList>
    </citation>
    <scope>NUCLEOTIDE SEQUENCE [LARGE SCALE GENOMIC DNA]</scope>
    <source>
        <strain evidence="1 2">V22</strain>
    </source>
</reference>
<gene>
    <name evidence="1" type="ORF">V22_19140</name>
</gene>
<name>A0A517T8I3_9PLAN</name>